<dbReference type="InterPro" id="IPR001478">
    <property type="entry name" value="PDZ"/>
</dbReference>
<dbReference type="GO" id="GO:0008233">
    <property type="term" value="F:peptidase activity"/>
    <property type="evidence" value="ECO:0007669"/>
    <property type="project" value="UniProtKB-KW"/>
</dbReference>
<evidence type="ECO:0000313" key="2">
    <source>
        <dbReference type="EMBL" id="MBP2386516.1"/>
    </source>
</evidence>
<keyword evidence="3" id="KW-1185">Reference proteome</keyword>
<dbReference type="GO" id="GO:0006508">
    <property type="term" value="P:proteolysis"/>
    <property type="evidence" value="ECO:0007669"/>
    <property type="project" value="UniProtKB-KW"/>
</dbReference>
<dbReference type="SUPFAM" id="SSF50156">
    <property type="entry name" value="PDZ domain-like"/>
    <property type="match status" value="1"/>
</dbReference>
<dbReference type="EMBL" id="JAGIOF010000001">
    <property type="protein sequence ID" value="MBP2386516.1"/>
    <property type="molecule type" value="Genomic_DNA"/>
</dbReference>
<gene>
    <name evidence="2" type="ORF">JOF47_002027</name>
</gene>
<accession>A0ABS4XE03</accession>
<dbReference type="Gene3D" id="2.30.42.10">
    <property type="match status" value="1"/>
</dbReference>
<proteinExistence type="predicted"/>
<sequence length="56" mass="5875">MKPGDLVLTVGQRPVSSAESVQKQLFAEAIGVPLPVTVLRNGAMVDVIAVPVEMTD</sequence>
<dbReference type="Proteomes" id="UP001296993">
    <property type="component" value="Unassembled WGS sequence"/>
</dbReference>
<keyword evidence="2" id="KW-0645">Protease</keyword>
<protein>
    <submittedName>
        <fullName evidence="2">S1-C subfamily serine protease</fullName>
    </submittedName>
</protein>
<organism evidence="2 3">
    <name type="scientific">Paeniglutamicibacter kerguelensis</name>
    <dbReference type="NCBI Taxonomy" id="254788"/>
    <lineage>
        <taxon>Bacteria</taxon>
        <taxon>Bacillati</taxon>
        <taxon>Actinomycetota</taxon>
        <taxon>Actinomycetes</taxon>
        <taxon>Micrococcales</taxon>
        <taxon>Micrococcaceae</taxon>
        <taxon>Paeniglutamicibacter</taxon>
    </lineage>
</organism>
<dbReference type="InterPro" id="IPR036034">
    <property type="entry name" value="PDZ_sf"/>
</dbReference>
<name>A0ABS4XE03_9MICC</name>
<dbReference type="Pfam" id="PF13180">
    <property type="entry name" value="PDZ_2"/>
    <property type="match status" value="1"/>
</dbReference>
<keyword evidence="2" id="KW-0378">Hydrolase</keyword>
<comment type="caution">
    <text evidence="2">The sequence shown here is derived from an EMBL/GenBank/DDBJ whole genome shotgun (WGS) entry which is preliminary data.</text>
</comment>
<evidence type="ECO:0000259" key="1">
    <source>
        <dbReference type="Pfam" id="PF13180"/>
    </source>
</evidence>
<evidence type="ECO:0000313" key="3">
    <source>
        <dbReference type="Proteomes" id="UP001296993"/>
    </source>
</evidence>
<feature type="domain" description="PDZ" evidence="1">
    <location>
        <begin position="2"/>
        <end position="47"/>
    </location>
</feature>
<reference evidence="2 3" key="1">
    <citation type="submission" date="2021-03" db="EMBL/GenBank/DDBJ databases">
        <title>Sequencing the genomes of 1000 actinobacteria strains.</title>
        <authorList>
            <person name="Klenk H.-P."/>
        </authorList>
    </citation>
    <scope>NUCLEOTIDE SEQUENCE [LARGE SCALE GENOMIC DNA]</scope>
    <source>
        <strain evidence="2 3">DSM 15797</strain>
    </source>
</reference>